<organism evidence="1">
    <name type="scientific">marine sediment metagenome</name>
    <dbReference type="NCBI Taxonomy" id="412755"/>
    <lineage>
        <taxon>unclassified sequences</taxon>
        <taxon>metagenomes</taxon>
        <taxon>ecological metagenomes</taxon>
    </lineage>
</organism>
<accession>X1H9V2</accession>
<sequence>VPIMFGNALFPSSGGSFTIIGESTMTLTEKP</sequence>
<evidence type="ECO:0000313" key="1">
    <source>
        <dbReference type="EMBL" id="GAH42093.1"/>
    </source>
</evidence>
<dbReference type="EMBL" id="BARU01009823">
    <property type="protein sequence ID" value="GAH42093.1"/>
    <property type="molecule type" value="Genomic_DNA"/>
</dbReference>
<reference evidence="1" key="1">
    <citation type="journal article" date="2014" name="Front. Microbiol.">
        <title>High frequency of phylogenetically diverse reductive dehalogenase-homologous genes in deep subseafloor sedimentary metagenomes.</title>
        <authorList>
            <person name="Kawai M."/>
            <person name="Futagami T."/>
            <person name="Toyoda A."/>
            <person name="Takaki Y."/>
            <person name="Nishi S."/>
            <person name="Hori S."/>
            <person name="Arai W."/>
            <person name="Tsubouchi T."/>
            <person name="Morono Y."/>
            <person name="Uchiyama I."/>
            <person name="Ito T."/>
            <person name="Fujiyama A."/>
            <person name="Inagaki F."/>
            <person name="Takami H."/>
        </authorList>
    </citation>
    <scope>NUCLEOTIDE SEQUENCE</scope>
    <source>
        <strain evidence="1">Expedition CK06-06</strain>
    </source>
</reference>
<dbReference type="AlphaFoldDB" id="X1H9V2"/>
<gene>
    <name evidence="1" type="ORF">S03H2_18892</name>
</gene>
<comment type="caution">
    <text evidence="1">The sequence shown here is derived from an EMBL/GenBank/DDBJ whole genome shotgun (WGS) entry which is preliminary data.</text>
</comment>
<name>X1H9V2_9ZZZZ</name>
<protein>
    <submittedName>
        <fullName evidence="1">Uncharacterized protein</fullName>
    </submittedName>
</protein>
<proteinExistence type="predicted"/>
<feature type="non-terminal residue" evidence="1">
    <location>
        <position position="1"/>
    </location>
</feature>